<organism evidence="3 4">
    <name type="scientific">Streptomyces rhizosphaericola</name>
    <dbReference type="NCBI Taxonomy" id="2564098"/>
    <lineage>
        <taxon>Bacteria</taxon>
        <taxon>Bacillati</taxon>
        <taxon>Actinomycetota</taxon>
        <taxon>Actinomycetes</taxon>
        <taxon>Kitasatosporales</taxon>
        <taxon>Streptomycetaceae</taxon>
        <taxon>Streptomyces</taxon>
    </lineage>
</organism>
<feature type="region of interest" description="Disordered" evidence="2">
    <location>
        <begin position="186"/>
        <end position="213"/>
    </location>
</feature>
<comment type="caution">
    <text evidence="3">The sequence shown here is derived from an EMBL/GenBank/DDBJ whole genome shotgun (WGS) entry which is preliminary data.</text>
</comment>
<dbReference type="Proteomes" id="UP000306274">
    <property type="component" value="Unassembled WGS sequence"/>
</dbReference>
<evidence type="ECO:0000256" key="2">
    <source>
        <dbReference type="SAM" id="MobiDB-lite"/>
    </source>
</evidence>
<reference evidence="3 4" key="1">
    <citation type="submission" date="2019-04" db="EMBL/GenBank/DDBJ databases">
        <title>Streptomyces rhizosphaericola sp. nov., an actinobacterium isolated from the wheat rhizosphere.</title>
        <authorList>
            <person name="Vargas Hoyos H.A."/>
            <person name="Santos S.N."/>
            <person name="Genuario D.B."/>
            <person name="Melo I.S."/>
            <person name="Da Silva L.J."/>
            <person name="Da Silva F.S.P."/>
            <person name="Zucchi T.D."/>
        </authorList>
    </citation>
    <scope>NUCLEOTIDE SEQUENCE [LARGE SCALE GENOMIC DNA]</scope>
    <source>
        <strain evidence="3 4">1AS2c</strain>
    </source>
</reference>
<evidence type="ECO:0000313" key="3">
    <source>
        <dbReference type="EMBL" id="TGZ12087.1"/>
    </source>
</evidence>
<name>A0ABY2PMG3_9ACTN</name>
<dbReference type="EMBL" id="SRZK01000005">
    <property type="protein sequence ID" value="TGZ12087.1"/>
    <property type="molecule type" value="Genomic_DNA"/>
</dbReference>
<feature type="coiled-coil region" evidence="1">
    <location>
        <begin position="213"/>
        <end position="240"/>
    </location>
</feature>
<sequence>MSSAYPPGWPEEYTHEALVREVVEQLLSSGGDLTRSIKNLVLDTVTGEGLEKIAVALGADPAADSINASSQTLYWSTQTFKFDPTLITFAPDAVQITPKGIEIFGVNVTPGWEAKFEGLVDRLTPWNIQTSDLTSGDGRETGEKLKNTNRRVNGLEQRVGAVRRAVGRHESAIRWLLHHQRSTASASRGEVAARRATAESQRQRRVLGGPTRAAQDAARLRRLESALRAVEDRSRALERAL</sequence>
<gene>
    <name evidence="3" type="ORF">E5Z02_01005</name>
</gene>
<evidence type="ECO:0000256" key="1">
    <source>
        <dbReference type="SAM" id="Coils"/>
    </source>
</evidence>
<keyword evidence="4" id="KW-1185">Reference proteome</keyword>
<accession>A0ABY2PMG3</accession>
<proteinExistence type="predicted"/>
<protein>
    <submittedName>
        <fullName evidence="3">Uncharacterized protein</fullName>
    </submittedName>
</protein>
<evidence type="ECO:0000313" key="4">
    <source>
        <dbReference type="Proteomes" id="UP000306274"/>
    </source>
</evidence>
<dbReference type="RefSeq" id="WP_136015268.1">
    <property type="nucleotide sequence ID" value="NZ_SRZK01000005.1"/>
</dbReference>
<keyword evidence="1" id="KW-0175">Coiled coil</keyword>